<dbReference type="InterPro" id="IPR039361">
    <property type="entry name" value="Cyclin"/>
</dbReference>
<dbReference type="SMART" id="SM00385">
    <property type="entry name" value="CYCLIN"/>
    <property type="match status" value="1"/>
</dbReference>
<evidence type="ECO:0000313" key="5">
    <source>
        <dbReference type="EMBL" id="CBY12088.1"/>
    </source>
</evidence>
<keyword evidence="7" id="KW-1185">Reference proteome</keyword>
<dbReference type="InterPro" id="IPR006671">
    <property type="entry name" value="Cyclin_N"/>
</dbReference>
<dbReference type="InterPro" id="IPR004367">
    <property type="entry name" value="Cyclin_C-dom"/>
</dbReference>
<dbReference type="InParanoid" id="E4XQK2"/>
<organism evidence="5">
    <name type="scientific">Oikopleura dioica</name>
    <name type="common">Tunicate</name>
    <dbReference type="NCBI Taxonomy" id="34765"/>
    <lineage>
        <taxon>Eukaryota</taxon>
        <taxon>Metazoa</taxon>
        <taxon>Chordata</taxon>
        <taxon>Tunicata</taxon>
        <taxon>Appendicularia</taxon>
        <taxon>Copelata</taxon>
        <taxon>Oikopleuridae</taxon>
        <taxon>Oikopleura</taxon>
    </lineage>
</organism>
<feature type="compositionally biased region" description="Low complexity" evidence="3">
    <location>
        <begin position="266"/>
        <end position="289"/>
    </location>
</feature>
<feature type="region of interest" description="Disordered" evidence="3">
    <location>
        <begin position="266"/>
        <end position="302"/>
    </location>
</feature>
<protein>
    <submittedName>
        <fullName evidence="6">Cyclin Da protein</fullName>
    </submittedName>
</protein>
<dbReference type="AlphaFoldDB" id="E4XQK2"/>
<proteinExistence type="inferred from homology"/>
<accession>E4XQK2</accession>
<dbReference type="PANTHER" id="PTHR10177">
    <property type="entry name" value="CYCLINS"/>
    <property type="match status" value="1"/>
</dbReference>
<keyword evidence="1 2" id="KW-0195">Cyclin</keyword>
<feature type="domain" description="Cyclin-like" evidence="4">
    <location>
        <begin position="64"/>
        <end position="150"/>
    </location>
</feature>
<dbReference type="Gene3D" id="1.10.472.10">
    <property type="entry name" value="Cyclin-like"/>
    <property type="match status" value="2"/>
</dbReference>
<dbReference type="EMBL" id="FN653106">
    <property type="protein sequence ID" value="CBY12088.1"/>
    <property type="molecule type" value="Genomic_DNA"/>
</dbReference>
<dbReference type="Pfam" id="PF00134">
    <property type="entry name" value="Cyclin_N"/>
    <property type="match status" value="1"/>
</dbReference>
<comment type="similarity">
    <text evidence="2">Belongs to the cyclin family.</text>
</comment>
<dbReference type="EMBL" id="FR821610">
    <property type="protein sequence ID" value="CBZ41120.1"/>
    <property type="molecule type" value="Genomic_DNA"/>
</dbReference>
<evidence type="ECO:0000313" key="7">
    <source>
        <dbReference type="Proteomes" id="UP000001307"/>
    </source>
</evidence>
<evidence type="ECO:0000256" key="2">
    <source>
        <dbReference type="RuleBase" id="RU000383"/>
    </source>
</evidence>
<dbReference type="CDD" id="cd20516">
    <property type="entry name" value="CYCLIN_CCND_rpt2"/>
    <property type="match status" value="1"/>
</dbReference>
<dbReference type="InterPro" id="IPR036915">
    <property type="entry name" value="Cyclin-like_sf"/>
</dbReference>
<gene>
    <name evidence="6" type="primary">cyclinDa</name>
    <name evidence="5" type="ORF">GSOID_T00017955001</name>
</gene>
<reference evidence="6" key="2">
    <citation type="submission" date="2011-02" db="EMBL/GenBank/DDBJ databases">
        <title>Expansion of cyclin B, D and CDK1 repertoires in a chordate, Oikopleura, that extensively endoreduplicates.</title>
        <authorList>
            <person name="Campsteijn C."/>
            <person name="Ovrebo J.I."/>
            <person name="Karlsen B.O."/>
            <person name="Thompson E.M."/>
        </authorList>
    </citation>
    <scope>NUCLEOTIDE SEQUENCE</scope>
</reference>
<dbReference type="Pfam" id="PF02984">
    <property type="entry name" value="Cyclin_C"/>
    <property type="match status" value="1"/>
</dbReference>
<evidence type="ECO:0000256" key="3">
    <source>
        <dbReference type="SAM" id="MobiDB-lite"/>
    </source>
</evidence>
<name>E4XQK2_OIKDI</name>
<evidence type="ECO:0000259" key="4">
    <source>
        <dbReference type="SMART" id="SM00385"/>
    </source>
</evidence>
<evidence type="ECO:0000313" key="6">
    <source>
        <dbReference type="EMBL" id="CBZ41120.1"/>
    </source>
</evidence>
<sequence length="302" mass="33650">MSQWTWDQSAQWVQKSISDPAMDCNPRVLESLVRLEEKYMPISNYFSLVQKNIIAPWMRQKVTMWMLEVCEETKTDETVFSLAVNMMDRFLSVCQIRRSELQLLGAATLFLAAKLRESFSPLTEVEVIVAYTDRSITAQQLLDMELLILLKLKWDLYGPVPKDFIKELVQLLPDDISKSDDVDLVARHASTYADVVAIDEKFIMVPPSMVAACCITAAVCGNEKFSANTPEGILGKMQVGIAVETDFLKSCYSTVADCLKSALFAESDSGDSGMNSGDSSMSSETSSNSIERVTPDEVDENV</sequence>
<evidence type="ECO:0000256" key="1">
    <source>
        <dbReference type="ARBA" id="ARBA00023127"/>
    </source>
</evidence>
<dbReference type="FunCoup" id="E4XQK2">
    <property type="interactions" value="20"/>
</dbReference>
<dbReference type="InterPro" id="IPR013763">
    <property type="entry name" value="Cyclin-like_dom"/>
</dbReference>
<dbReference type="Proteomes" id="UP000001307">
    <property type="component" value="Unassembled WGS sequence"/>
</dbReference>
<reference evidence="5" key="1">
    <citation type="journal article" date="2010" name="Science">
        <title>Plasticity of animal genome architecture unmasked by rapid evolution of a pelagic tunicate.</title>
        <authorList>
            <person name="Denoeud F."/>
            <person name="Henriet S."/>
            <person name="Mungpakdee S."/>
            <person name="Aury J.M."/>
            <person name="Da Silva C."/>
            <person name="Brinkmann H."/>
            <person name="Mikhaleva J."/>
            <person name="Olsen L.C."/>
            <person name="Jubin C."/>
            <person name="Canestro C."/>
            <person name="Bouquet J.M."/>
            <person name="Danks G."/>
            <person name="Poulain J."/>
            <person name="Campsteijn C."/>
            <person name="Adamski M."/>
            <person name="Cross I."/>
            <person name="Yadetie F."/>
            <person name="Muffato M."/>
            <person name="Louis A."/>
            <person name="Butcher S."/>
            <person name="Tsagkogeorga G."/>
            <person name="Konrad A."/>
            <person name="Singh S."/>
            <person name="Jensen M.F."/>
            <person name="Cong E.H."/>
            <person name="Eikeseth-Otteraa H."/>
            <person name="Noel B."/>
            <person name="Anthouard V."/>
            <person name="Porcel B.M."/>
            <person name="Kachouri-Lafond R."/>
            <person name="Nishino A."/>
            <person name="Ugolini M."/>
            <person name="Chourrout P."/>
            <person name="Nishida H."/>
            <person name="Aasland R."/>
            <person name="Huzurbazar S."/>
            <person name="Westhof E."/>
            <person name="Delsuc F."/>
            <person name="Lehrach H."/>
            <person name="Reinhardt R."/>
            <person name="Weissenbach J."/>
            <person name="Roy S.W."/>
            <person name="Artiguenave F."/>
            <person name="Postlethwait J.H."/>
            <person name="Manak J.R."/>
            <person name="Thompson E.M."/>
            <person name="Jaillon O."/>
            <person name="Du Pasquier L."/>
            <person name="Boudinot P."/>
            <person name="Liberles D.A."/>
            <person name="Volff J.N."/>
            <person name="Philippe H."/>
            <person name="Lenhard B."/>
            <person name="Roest Crollius H."/>
            <person name="Wincker P."/>
            <person name="Chourrout D."/>
        </authorList>
    </citation>
    <scope>NUCLEOTIDE SEQUENCE [LARGE SCALE GENOMIC DNA]</scope>
</reference>
<dbReference type="FunFam" id="1.10.472.10:FF:000003">
    <property type="entry name" value="G1/S-specific cyclin-D2"/>
    <property type="match status" value="1"/>
</dbReference>
<dbReference type="OrthoDB" id="306099at2759"/>
<dbReference type="SUPFAM" id="SSF47954">
    <property type="entry name" value="Cyclin-like"/>
    <property type="match status" value="2"/>
</dbReference>